<feature type="compositionally biased region" description="Polar residues" evidence="1">
    <location>
        <begin position="1"/>
        <end position="19"/>
    </location>
</feature>
<evidence type="ECO:0000313" key="3">
    <source>
        <dbReference type="Proteomes" id="UP001430374"/>
    </source>
</evidence>
<proteinExistence type="predicted"/>
<dbReference type="EMBL" id="JACSGT010000001">
    <property type="protein sequence ID" value="MCF2218641.1"/>
    <property type="molecule type" value="Genomic_DNA"/>
</dbReference>
<feature type="compositionally biased region" description="Polar residues" evidence="1">
    <location>
        <begin position="27"/>
        <end position="41"/>
    </location>
</feature>
<organism evidence="2 3">
    <name type="scientific">Chryseobacterium indicum</name>
    <dbReference type="NCBI Taxonomy" id="2766954"/>
    <lineage>
        <taxon>Bacteria</taxon>
        <taxon>Pseudomonadati</taxon>
        <taxon>Bacteroidota</taxon>
        <taxon>Flavobacteriia</taxon>
        <taxon>Flavobacteriales</taxon>
        <taxon>Weeksellaceae</taxon>
        <taxon>Chryseobacterium group</taxon>
        <taxon>Chryseobacterium</taxon>
    </lineage>
</organism>
<evidence type="ECO:0000256" key="1">
    <source>
        <dbReference type="SAM" id="MobiDB-lite"/>
    </source>
</evidence>
<evidence type="ECO:0000313" key="2">
    <source>
        <dbReference type="EMBL" id="MCF2218641.1"/>
    </source>
</evidence>
<name>A0ABS9C5Q5_9FLAO</name>
<keyword evidence="3" id="KW-1185">Reference proteome</keyword>
<reference evidence="2" key="1">
    <citation type="submission" date="2021-08" db="EMBL/GenBank/DDBJ databases">
        <title>Complete genome sequence of Chryseobacterium sp strain PS-8.</title>
        <authorList>
            <person name="Das S.K."/>
        </authorList>
    </citation>
    <scope>NUCLEOTIDE SEQUENCE</scope>
    <source>
        <strain evidence="2">PS-8</strain>
    </source>
</reference>
<gene>
    <name evidence="2" type="ORF">H9Q08_04930</name>
</gene>
<feature type="compositionally biased region" description="Basic and acidic residues" evidence="1">
    <location>
        <begin position="42"/>
        <end position="53"/>
    </location>
</feature>
<feature type="region of interest" description="Disordered" evidence="1">
    <location>
        <begin position="1"/>
        <end position="53"/>
    </location>
</feature>
<dbReference type="Proteomes" id="UP001430374">
    <property type="component" value="Unassembled WGS sequence"/>
</dbReference>
<protein>
    <submittedName>
        <fullName evidence="2">Uncharacterized protein</fullName>
    </submittedName>
</protein>
<comment type="caution">
    <text evidence="2">The sequence shown here is derived from an EMBL/GenBank/DDBJ whole genome shotgun (WGS) entry which is preliminary data.</text>
</comment>
<dbReference type="RefSeq" id="WP_235130363.1">
    <property type="nucleotide sequence ID" value="NZ_JACSGT010000001.1"/>
</dbReference>
<accession>A0ABS9C5Q5</accession>
<sequence>MSSCTKSETQYTDQNNKTETVNDKASDTIQTLNEVSDTANTTKDRTHVKTDNE</sequence>